<organism evidence="1">
    <name type="scientific">Arundo donax</name>
    <name type="common">Giant reed</name>
    <name type="synonym">Donax arundinaceus</name>
    <dbReference type="NCBI Taxonomy" id="35708"/>
    <lineage>
        <taxon>Eukaryota</taxon>
        <taxon>Viridiplantae</taxon>
        <taxon>Streptophyta</taxon>
        <taxon>Embryophyta</taxon>
        <taxon>Tracheophyta</taxon>
        <taxon>Spermatophyta</taxon>
        <taxon>Magnoliopsida</taxon>
        <taxon>Liliopsida</taxon>
        <taxon>Poales</taxon>
        <taxon>Poaceae</taxon>
        <taxon>PACMAD clade</taxon>
        <taxon>Arundinoideae</taxon>
        <taxon>Arundineae</taxon>
        <taxon>Arundo</taxon>
    </lineage>
</organism>
<dbReference type="EMBL" id="GBRH01248941">
    <property type="protein sequence ID" value="JAD48954.1"/>
    <property type="molecule type" value="Transcribed_RNA"/>
</dbReference>
<sequence length="38" mass="4253">MRRAYAAALGRVPAACMSASRSRERARSEPARVWMSRS</sequence>
<evidence type="ECO:0000313" key="1">
    <source>
        <dbReference type="EMBL" id="JAD48954.1"/>
    </source>
</evidence>
<name>A0A0A9ABA2_ARUDO</name>
<accession>A0A0A9ABA2</accession>
<proteinExistence type="predicted"/>
<reference evidence="1" key="1">
    <citation type="submission" date="2014-09" db="EMBL/GenBank/DDBJ databases">
        <authorList>
            <person name="Magalhaes I.L.F."/>
            <person name="Oliveira U."/>
            <person name="Santos F.R."/>
            <person name="Vidigal T.H.D.A."/>
            <person name="Brescovit A.D."/>
            <person name="Santos A.J."/>
        </authorList>
    </citation>
    <scope>NUCLEOTIDE SEQUENCE</scope>
    <source>
        <tissue evidence="1">Shoot tissue taken approximately 20 cm above the soil surface</tissue>
    </source>
</reference>
<dbReference type="AlphaFoldDB" id="A0A0A9ABA2"/>
<reference evidence="1" key="2">
    <citation type="journal article" date="2015" name="Data Brief">
        <title>Shoot transcriptome of the giant reed, Arundo donax.</title>
        <authorList>
            <person name="Barrero R.A."/>
            <person name="Guerrero F.D."/>
            <person name="Moolhuijzen P."/>
            <person name="Goolsby J.A."/>
            <person name="Tidwell J."/>
            <person name="Bellgard S.E."/>
            <person name="Bellgard M.I."/>
        </authorList>
    </citation>
    <scope>NUCLEOTIDE SEQUENCE</scope>
    <source>
        <tissue evidence="1">Shoot tissue taken approximately 20 cm above the soil surface</tissue>
    </source>
</reference>
<protein>
    <submittedName>
        <fullName evidence="1">Uncharacterized protein</fullName>
    </submittedName>
</protein>